<reference evidence="4" key="1">
    <citation type="submission" date="2018-12" db="EMBL/GenBank/DDBJ databases">
        <title>Complete genome sequencing of Jeotgalibaca sp. H21T32.</title>
        <authorList>
            <person name="Bae J.-W."/>
            <person name="Lee S.-Y."/>
        </authorList>
    </citation>
    <scope>NUCLEOTIDE SEQUENCE [LARGE SCALE GENOMIC DNA]</scope>
    <source>
        <strain evidence="4">H21T32</strain>
    </source>
</reference>
<dbReference type="SUPFAM" id="SSF53062">
    <property type="entry name" value="PTS system fructose IIA component-like"/>
    <property type="match status" value="1"/>
</dbReference>
<name>A0A3Q9BL33_9LACT</name>
<dbReference type="Gene3D" id="3.40.50.510">
    <property type="entry name" value="Phosphotransferase system, mannose-type IIA component"/>
    <property type="match status" value="1"/>
</dbReference>
<dbReference type="OrthoDB" id="6578004at2"/>
<feature type="domain" description="PTS EIIA type-4" evidence="2">
    <location>
        <begin position="1"/>
        <end position="119"/>
    </location>
</feature>
<dbReference type="RefSeq" id="WP_126110709.1">
    <property type="nucleotide sequence ID" value="NZ_CP034465.1"/>
</dbReference>
<sequence>MRNILIATHSGLAQGFYESVKFFNNEAENIHYINAYVENNDFEEEFLIKVEELSGSTLFVFTDIPGGTVNRIASKYISKYGYKVISGINLAIILEIALSTEELPEESIENMIASSREQLIFMNPLMEGLEKEEVKND</sequence>
<dbReference type="EMBL" id="CP034465">
    <property type="protein sequence ID" value="AZP04877.1"/>
    <property type="molecule type" value="Genomic_DNA"/>
</dbReference>
<dbReference type="GO" id="GO:0009401">
    <property type="term" value="P:phosphoenolpyruvate-dependent sugar phosphotransferase system"/>
    <property type="evidence" value="ECO:0007669"/>
    <property type="project" value="InterPro"/>
</dbReference>
<keyword evidence="4" id="KW-1185">Reference proteome</keyword>
<dbReference type="AlphaFoldDB" id="A0A3Q9BL33"/>
<dbReference type="InterPro" id="IPR051471">
    <property type="entry name" value="Bacterial_PTS_sugar_comp"/>
</dbReference>
<protein>
    <submittedName>
        <fullName evidence="3">PTS fructose transporter subunit IIA</fullName>
    </submittedName>
</protein>
<dbReference type="Proteomes" id="UP000273326">
    <property type="component" value="Chromosome"/>
</dbReference>
<evidence type="ECO:0000313" key="4">
    <source>
        <dbReference type="Proteomes" id="UP000273326"/>
    </source>
</evidence>
<dbReference type="PROSITE" id="PS51096">
    <property type="entry name" value="PTS_EIIA_TYPE_4"/>
    <property type="match status" value="1"/>
</dbReference>
<organism evidence="3 4">
    <name type="scientific">Jeotgalibaca ciconiae</name>
    <dbReference type="NCBI Taxonomy" id="2496265"/>
    <lineage>
        <taxon>Bacteria</taxon>
        <taxon>Bacillati</taxon>
        <taxon>Bacillota</taxon>
        <taxon>Bacilli</taxon>
        <taxon>Lactobacillales</taxon>
        <taxon>Carnobacteriaceae</taxon>
        <taxon>Jeotgalibaca</taxon>
    </lineage>
</organism>
<dbReference type="InterPro" id="IPR004701">
    <property type="entry name" value="PTS_EIIA_man-typ"/>
</dbReference>
<dbReference type="PANTHER" id="PTHR33799">
    <property type="entry name" value="PTS PERMEASE-RELATED-RELATED"/>
    <property type="match status" value="1"/>
</dbReference>
<dbReference type="GO" id="GO:0016740">
    <property type="term" value="F:transferase activity"/>
    <property type="evidence" value="ECO:0007669"/>
    <property type="project" value="UniProtKB-KW"/>
</dbReference>
<dbReference type="InterPro" id="IPR036662">
    <property type="entry name" value="PTS_EIIA_man-typ_sf"/>
</dbReference>
<gene>
    <name evidence="3" type="ORF">EJN90_09625</name>
</gene>
<dbReference type="GO" id="GO:0016020">
    <property type="term" value="C:membrane"/>
    <property type="evidence" value="ECO:0007669"/>
    <property type="project" value="InterPro"/>
</dbReference>
<dbReference type="PANTHER" id="PTHR33799:SF1">
    <property type="entry name" value="PTS SYSTEM MANNOSE-SPECIFIC EIIAB COMPONENT-RELATED"/>
    <property type="match status" value="1"/>
</dbReference>
<evidence type="ECO:0000256" key="1">
    <source>
        <dbReference type="ARBA" id="ARBA00022679"/>
    </source>
</evidence>
<dbReference type="KEGG" id="jeh:EJN90_09625"/>
<keyword evidence="1" id="KW-0808">Transferase</keyword>
<evidence type="ECO:0000313" key="3">
    <source>
        <dbReference type="EMBL" id="AZP04877.1"/>
    </source>
</evidence>
<accession>A0A3Q9BL33</accession>
<dbReference type="Pfam" id="PF03610">
    <property type="entry name" value="EIIA-man"/>
    <property type="match status" value="1"/>
</dbReference>
<proteinExistence type="predicted"/>
<evidence type="ECO:0000259" key="2">
    <source>
        <dbReference type="PROSITE" id="PS51096"/>
    </source>
</evidence>